<dbReference type="CDD" id="cd12148">
    <property type="entry name" value="fungal_TF_MHR"/>
    <property type="match status" value="1"/>
</dbReference>
<dbReference type="InterPro" id="IPR009349">
    <property type="entry name" value="TRIP4/RQT4_C2HC5_Znf"/>
</dbReference>
<dbReference type="InterPro" id="IPR001138">
    <property type="entry name" value="Zn2Cys6_DnaBD"/>
</dbReference>
<dbReference type="GO" id="GO:0008270">
    <property type="term" value="F:zinc ion binding"/>
    <property type="evidence" value="ECO:0007669"/>
    <property type="project" value="InterPro"/>
</dbReference>
<accession>A0A2N3N0S8</accession>
<evidence type="ECO:0000256" key="1">
    <source>
        <dbReference type="ARBA" id="ARBA00022723"/>
    </source>
</evidence>
<dbReference type="OrthoDB" id="2571985at2759"/>
<dbReference type="EMBL" id="NLAX01001139">
    <property type="protein sequence ID" value="PKS06012.1"/>
    <property type="molecule type" value="Genomic_DNA"/>
</dbReference>
<dbReference type="PANTHER" id="PTHR47424">
    <property type="entry name" value="REGULATORY PROTEIN GAL4"/>
    <property type="match status" value="1"/>
</dbReference>
<dbReference type="SUPFAM" id="SSF57701">
    <property type="entry name" value="Zn2/Cys6 DNA-binding domain"/>
    <property type="match status" value="1"/>
</dbReference>
<dbReference type="PROSITE" id="PS50048">
    <property type="entry name" value="ZN2_CY6_FUNGAL_2"/>
    <property type="match status" value="1"/>
</dbReference>
<dbReference type="SMART" id="SM00906">
    <property type="entry name" value="Fungal_trans"/>
    <property type="match status" value="1"/>
</dbReference>
<feature type="region of interest" description="Disordered" evidence="5">
    <location>
        <begin position="1078"/>
        <end position="1099"/>
    </location>
</feature>
<dbReference type="GO" id="GO:0072344">
    <property type="term" value="P:rescue of stalled ribosome"/>
    <property type="evidence" value="ECO:0007669"/>
    <property type="project" value="InterPro"/>
</dbReference>
<dbReference type="GO" id="GO:0000981">
    <property type="term" value="F:DNA-binding transcription factor activity, RNA polymerase II-specific"/>
    <property type="evidence" value="ECO:0007669"/>
    <property type="project" value="InterPro"/>
</dbReference>
<feature type="compositionally biased region" description="Polar residues" evidence="5">
    <location>
        <begin position="937"/>
        <end position="955"/>
    </location>
</feature>
<dbReference type="SMART" id="SM00066">
    <property type="entry name" value="GAL4"/>
    <property type="match status" value="1"/>
</dbReference>
<proteinExistence type="predicted"/>
<feature type="region of interest" description="Disordered" evidence="5">
    <location>
        <begin position="1"/>
        <end position="29"/>
    </location>
</feature>
<organism evidence="7 8">
    <name type="scientific">Lomentospora prolificans</name>
    <dbReference type="NCBI Taxonomy" id="41688"/>
    <lineage>
        <taxon>Eukaryota</taxon>
        <taxon>Fungi</taxon>
        <taxon>Dikarya</taxon>
        <taxon>Ascomycota</taxon>
        <taxon>Pezizomycotina</taxon>
        <taxon>Sordariomycetes</taxon>
        <taxon>Hypocreomycetidae</taxon>
        <taxon>Microascales</taxon>
        <taxon>Microascaceae</taxon>
        <taxon>Lomentospora</taxon>
    </lineage>
</organism>
<dbReference type="GO" id="GO:0006351">
    <property type="term" value="P:DNA-templated transcription"/>
    <property type="evidence" value="ECO:0007669"/>
    <property type="project" value="InterPro"/>
</dbReference>
<evidence type="ECO:0000313" key="8">
    <source>
        <dbReference type="Proteomes" id="UP000233524"/>
    </source>
</evidence>
<keyword evidence="3" id="KW-0804">Transcription</keyword>
<reference evidence="7 8" key="1">
    <citation type="journal article" date="2017" name="G3 (Bethesda)">
        <title>First Draft Genome Sequence of the Pathogenic Fungus Lomentospora prolificans (Formerly Scedosporium prolificans).</title>
        <authorList>
            <person name="Luo R."/>
            <person name="Zimin A."/>
            <person name="Workman R."/>
            <person name="Fan Y."/>
            <person name="Pertea G."/>
            <person name="Grossman N."/>
            <person name="Wear M.P."/>
            <person name="Jia B."/>
            <person name="Miller H."/>
            <person name="Casadevall A."/>
            <person name="Timp W."/>
            <person name="Zhang S.X."/>
            <person name="Salzberg S.L."/>
        </authorList>
    </citation>
    <scope>NUCLEOTIDE SEQUENCE [LARGE SCALE GENOMIC DNA]</scope>
    <source>
        <strain evidence="7 8">JHH-5317</strain>
    </source>
</reference>
<feature type="compositionally biased region" description="Basic and acidic residues" evidence="5">
    <location>
        <begin position="1244"/>
        <end position="1254"/>
    </location>
</feature>
<feature type="region of interest" description="Disordered" evidence="5">
    <location>
        <begin position="811"/>
        <end position="960"/>
    </location>
</feature>
<evidence type="ECO:0000256" key="5">
    <source>
        <dbReference type="SAM" id="MobiDB-lite"/>
    </source>
</evidence>
<dbReference type="CDD" id="cd00067">
    <property type="entry name" value="GAL4"/>
    <property type="match status" value="1"/>
</dbReference>
<dbReference type="InterPro" id="IPR007219">
    <property type="entry name" value="XnlR_reg_dom"/>
</dbReference>
<feature type="compositionally biased region" description="Low complexity" evidence="5">
    <location>
        <begin position="815"/>
        <end position="827"/>
    </location>
</feature>
<keyword evidence="2" id="KW-0805">Transcription regulation</keyword>
<feature type="compositionally biased region" description="Polar residues" evidence="5">
    <location>
        <begin position="888"/>
        <end position="904"/>
    </location>
</feature>
<dbReference type="InterPro" id="IPR036864">
    <property type="entry name" value="Zn2-C6_fun-type_DNA-bd_sf"/>
</dbReference>
<feature type="compositionally biased region" description="Polar residues" evidence="5">
    <location>
        <begin position="219"/>
        <end position="235"/>
    </location>
</feature>
<evidence type="ECO:0000256" key="2">
    <source>
        <dbReference type="ARBA" id="ARBA00023015"/>
    </source>
</evidence>
<dbReference type="STRING" id="41688.A0A2N3N0S8"/>
<dbReference type="PROSITE" id="PS00463">
    <property type="entry name" value="ZN2_CY6_FUNGAL_1"/>
    <property type="match status" value="1"/>
</dbReference>
<dbReference type="VEuPathDB" id="FungiDB:jhhlp_007846"/>
<evidence type="ECO:0000256" key="3">
    <source>
        <dbReference type="ARBA" id="ARBA00023163"/>
    </source>
</evidence>
<evidence type="ECO:0000259" key="6">
    <source>
        <dbReference type="PROSITE" id="PS50048"/>
    </source>
</evidence>
<dbReference type="GO" id="GO:0005634">
    <property type="term" value="C:nucleus"/>
    <property type="evidence" value="ECO:0007669"/>
    <property type="project" value="InterPro"/>
</dbReference>
<feature type="region of interest" description="Disordered" evidence="5">
    <location>
        <begin position="1243"/>
        <end position="1264"/>
    </location>
</feature>
<feature type="region of interest" description="Disordered" evidence="5">
    <location>
        <begin position="211"/>
        <end position="235"/>
    </location>
</feature>
<dbReference type="GO" id="GO:0000978">
    <property type="term" value="F:RNA polymerase II cis-regulatory region sequence-specific DNA binding"/>
    <property type="evidence" value="ECO:0007669"/>
    <property type="project" value="TreeGrafter"/>
</dbReference>
<dbReference type="GO" id="GO:0000435">
    <property type="term" value="P:positive regulation of transcription from RNA polymerase II promoter by galactose"/>
    <property type="evidence" value="ECO:0007669"/>
    <property type="project" value="TreeGrafter"/>
</dbReference>
<dbReference type="Pfam" id="PF04082">
    <property type="entry name" value="Fungal_trans"/>
    <property type="match status" value="1"/>
</dbReference>
<evidence type="ECO:0000313" key="7">
    <source>
        <dbReference type="EMBL" id="PKS06012.1"/>
    </source>
</evidence>
<sequence>MAPSAARQSGSGAGAAGVQQKPGYKARRPRAARACELCRAKKNKCDEQYPCSYCRTKNVECVYSGPDMGWKRHTLDYVRRLEDQVKTLSATLELHDRQVTNAHTSYPESPLAISLPRPFADSPRSHDESRLHADDYRILMLPSASVPSRKTPGNEVSGVNRHTRNVEFYGSSSSIALLFQVQRTEGALPPVSSSLEADPCADGGAIVSSLHNPAFSPPATHQHSPPSENCASSAADSPGIGLSMGNPAKYRAFLNGFFSTIHHIHPILDKGYFMERCEALWAGDQSNEAAHKGSFVALYYGVLSLGALVGAREEEPIDGVSNLEWSRRFFDEAKAMANRLGMVTDLEMVQCYFFLAKVCQNEINPHLSYLYTGLAVRTSLAMGINREPGPNTQKDSVQLRSEARTWWGLYSLETEMAFAMGRPDTLGADLYHTRNFPQVQHIDTPMSTPSSTLDPPNCTIIQPMVDFSRITRSICHNIYLADTPLPKSVALAQQTETELEAWVDALPEAIRPARTLAEANSLRRARDAQWMKRQRLVLTIRYFNLRILLFGSFLLMSSLSERASIPRCSEFIQKCLEAAKRTIETIYQTYQHHDFFRTWFYNTTYTVFAASILLVYVTQEPPSPATSSTLDFVSMAIEILETMDECVVAVNAARMLQRVLQRVKTRCAEVMSSPMSAPDPAVMAAAAGVGDGDAEDAWHCKAATPTQSASESAEHLHKTLGILFVNSQNQKASLALPIPLRRTLSSIPSSTMSLSLLSELSKLLPLPEEELQQIVDYAATLPKLAAVEHFNNLLGDSPEALEFISTFNSQREGVSASKSSPAPGPSRSGEEGASDGIEPVPKSNRNRGKKKGKAALHTPEARRVEAVGPPPGVAYSKKDADLEYIPTSKKTQPEASKSQQQKSQPIVEAPKPTAPKKTQQGGFLISDHPAPKGKPKSNASSRSSTPKPGNTSTKISIVGGTPMKGASTALTDLDAAIRALEITTNPTLQNEDADSRRCNCVATRHPLQSAAPNCLSCGKVICMKEGLGPCTTCGTPLLSTDETEAILRELKAERGRERMAADRAAHKRADVSKAPAPFTQARDGFAGGSGTLSEAEAKAREHRDRLLGYQAQNARRTTVRDEVADFDVAAAMGGQLSMWSTPEERALELKKQQKLLREMEWDMKPEYEKRRQVVSIDLVGGKIVKKMAAVERPATPPEESRDDGGVLIESTGNRQTGNQGQGGAFSKNPLLGAMIKPVYNLKGKAKETEADPGPRSKWRRVQDDMDNNEGIILDGGVYGHSSSDAVVAEGDEPACG</sequence>
<dbReference type="InterPro" id="IPR051127">
    <property type="entry name" value="Fungal_SecMet_Regulators"/>
</dbReference>
<feature type="domain" description="Zn(2)-C6 fungal-type" evidence="6">
    <location>
        <begin position="34"/>
        <end position="63"/>
    </location>
</feature>
<keyword evidence="4" id="KW-0539">Nucleus</keyword>
<feature type="region of interest" description="Disordered" evidence="5">
    <location>
        <begin position="1192"/>
        <end position="1227"/>
    </location>
</feature>
<evidence type="ECO:0000256" key="4">
    <source>
        <dbReference type="ARBA" id="ARBA00023242"/>
    </source>
</evidence>
<dbReference type="PANTHER" id="PTHR47424:SF15">
    <property type="entry name" value="ZN(II)2CYS6 TRANSCRIPTION FACTOR (EUROFUNG)"/>
    <property type="match status" value="1"/>
</dbReference>
<keyword evidence="1" id="KW-0479">Metal-binding</keyword>
<dbReference type="Proteomes" id="UP000233524">
    <property type="component" value="Unassembled WGS sequence"/>
</dbReference>
<dbReference type="GO" id="GO:0180022">
    <property type="term" value="C:RQC-trigger complex"/>
    <property type="evidence" value="ECO:0007669"/>
    <property type="project" value="InterPro"/>
</dbReference>
<dbReference type="Pfam" id="PF06221">
    <property type="entry name" value="zf-C2HC5"/>
    <property type="match status" value="1"/>
</dbReference>
<feature type="compositionally biased region" description="Basic residues" evidence="5">
    <location>
        <begin position="844"/>
        <end position="854"/>
    </location>
</feature>
<keyword evidence="8" id="KW-1185">Reference proteome</keyword>
<feature type="compositionally biased region" description="Low complexity" evidence="5">
    <location>
        <begin position="1"/>
        <end position="20"/>
    </location>
</feature>
<name>A0A2N3N0S8_9PEZI</name>
<protein>
    <recommendedName>
        <fullName evidence="6">Zn(2)-C6 fungal-type domain-containing protein</fullName>
    </recommendedName>
</protein>
<comment type="caution">
    <text evidence="7">The sequence shown here is derived from an EMBL/GenBank/DDBJ whole genome shotgun (WGS) entry which is preliminary data.</text>
</comment>
<dbReference type="InParanoid" id="A0A2N3N0S8"/>
<dbReference type="Gene3D" id="4.10.240.10">
    <property type="entry name" value="Zn(2)-C6 fungal-type DNA-binding domain"/>
    <property type="match status" value="1"/>
</dbReference>
<dbReference type="Pfam" id="PF00172">
    <property type="entry name" value="Zn_clus"/>
    <property type="match status" value="1"/>
</dbReference>
<gene>
    <name evidence="7" type="ORF">jhhlp_007846</name>
</gene>